<dbReference type="InterPro" id="IPR032675">
    <property type="entry name" value="LRR_dom_sf"/>
</dbReference>
<dbReference type="Gene3D" id="3.80.10.10">
    <property type="entry name" value="Ribonuclease Inhibitor"/>
    <property type="match status" value="2"/>
</dbReference>
<protein>
    <submittedName>
        <fullName evidence="2">25322_t:CDS:1</fullName>
    </submittedName>
</protein>
<evidence type="ECO:0000313" key="2">
    <source>
        <dbReference type="EMBL" id="CAG8615327.1"/>
    </source>
</evidence>
<dbReference type="InterPro" id="IPR006553">
    <property type="entry name" value="Leu-rich_rpt_Cys-con_subtyp"/>
</dbReference>
<dbReference type="SUPFAM" id="SSF52047">
    <property type="entry name" value="RNI-like"/>
    <property type="match status" value="1"/>
</dbReference>
<reference evidence="2" key="1">
    <citation type="submission" date="2021-06" db="EMBL/GenBank/DDBJ databases">
        <authorList>
            <person name="Kallberg Y."/>
            <person name="Tangrot J."/>
            <person name="Rosling A."/>
        </authorList>
    </citation>
    <scope>NUCLEOTIDE SEQUENCE</scope>
    <source>
        <strain evidence="2">MA453B</strain>
    </source>
</reference>
<keyword evidence="3" id="KW-1185">Reference proteome</keyword>
<proteinExistence type="predicted"/>
<accession>A0A9N9GLX1</accession>
<dbReference type="Pfam" id="PF13516">
    <property type="entry name" value="LRR_6"/>
    <property type="match status" value="1"/>
</dbReference>
<dbReference type="GO" id="GO:0019005">
    <property type="term" value="C:SCF ubiquitin ligase complex"/>
    <property type="evidence" value="ECO:0007669"/>
    <property type="project" value="TreeGrafter"/>
</dbReference>
<dbReference type="Proteomes" id="UP000789405">
    <property type="component" value="Unassembled WGS sequence"/>
</dbReference>
<dbReference type="Pfam" id="PF25372">
    <property type="entry name" value="DUF7885"/>
    <property type="match status" value="1"/>
</dbReference>
<dbReference type="GO" id="GO:0031146">
    <property type="term" value="P:SCF-dependent proteasomal ubiquitin-dependent protein catabolic process"/>
    <property type="evidence" value="ECO:0007669"/>
    <property type="project" value="TreeGrafter"/>
</dbReference>
<evidence type="ECO:0000313" key="3">
    <source>
        <dbReference type="Proteomes" id="UP000789405"/>
    </source>
</evidence>
<dbReference type="SMART" id="SM00367">
    <property type="entry name" value="LRR_CC"/>
    <property type="match status" value="7"/>
</dbReference>
<sequence length="374" mass="42585">MPYNKLYPLNLPEILTKIFSYLAIDEALYPTLFVNRLWYLCSAPILWRKAEFTGDLKKSCFRWDKFKKVVHTRKPLYISKLTELYISRCKVSSGTLYRIRGLCPNLRHLTISNCHVFSSETIGKIVFPNLIYLKFHNNAINTRKRHHIKDKTICGITSLCPNLTYLYLGYSNNISDISVIEIAKSCKKIEYINIGGLGITDVSLKEIAHLCPNLRHLHLSNCEKITDDGICTSHPNMVGFSFADEEGEFVMDNIAVSDTSVRIIADLCPKLQYLNVSWRHISDESICVIARSCPKLEQLYLEGCDITDKSMSALANLCNLQKLVIADCDEISMNAIITLQNKNPTLNIFGWYSDTNSESDTDGVIQVRIYDLSE</sequence>
<dbReference type="InterPro" id="IPR001611">
    <property type="entry name" value="Leu-rich_rpt"/>
</dbReference>
<evidence type="ECO:0000259" key="1">
    <source>
        <dbReference type="Pfam" id="PF25372"/>
    </source>
</evidence>
<gene>
    <name evidence="2" type="ORF">DERYTH_LOCUS8357</name>
</gene>
<name>A0A9N9GLX1_9GLOM</name>
<dbReference type="EMBL" id="CAJVPY010004296">
    <property type="protein sequence ID" value="CAG8615327.1"/>
    <property type="molecule type" value="Genomic_DNA"/>
</dbReference>
<dbReference type="OrthoDB" id="550575at2759"/>
<dbReference type="PANTHER" id="PTHR13318">
    <property type="entry name" value="PARTNER OF PAIRED, ISOFORM B-RELATED"/>
    <property type="match status" value="1"/>
</dbReference>
<feature type="domain" description="F-box/LRR-repeat protein 15-like leucin rich repeat" evidence="1">
    <location>
        <begin position="157"/>
        <end position="271"/>
    </location>
</feature>
<organism evidence="2 3">
    <name type="scientific">Dentiscutata erythropus</name>
    <dbReference type="NCBI Taxonomy" id="1348616"/>
    <lineage>
        <taxon>Eukaryota</taxon>
        <taxon>Fungi</taxon>
        <taxon>Fungi incertae sedis</taxon>
        <taxon>Mucoromycota</taxon>
        <taxon>Glomeromycotina</taxon>
        <taxon>Glomeromycetes</taxon>
        <taxon>Diversisporales</taxon>
        <taxon>Gigasporaceae</taxon>
        <taxon>Dentiscutata</taxon>
    </lineage>
</organism>
<dbReference type="AlphaFoldDB" id="A0A9N9GLX1"/>
<comment type="caution">
    <text evidence="2">The sequence shown here is derived from an EMBL/GenBank/DDBJ whole genome shotgun (WGS) entry which is preliminary data.</text>
</comment>
<dbReference type="InterPro" id="IPR057207">
    <property type="entry name" value="FBXL15_LRR"/>
</dbReference>